<proteinExistence type="predicted"/>
<gene>
    <name evidence="1" type="ORF">MNBD_GAMMA25-2206</name>
</gene>
<accession>A0A3B1AUA4</accession>
<organism evidence="1">
    <name type="scientific">hydrothermal vent metagenome</name>
    <dbReference type="NCBI Taxonomy" id="652676"/>
    <lineage>
        <taxon>unclassified sequences</taxon>
        <taxon>metagenomes</taxon>
        <taxon>ecological metagenomes</taxon>
    </lineage>
</organism>
<dbReference type="AlphaFoldDB" id="A0A3B1AUA4"/>
<evidence type="ECO:0008006" key="2">
    <source>
        <dbReference type="Google" id="ProtNLM"/>
    </source>
</evidence>
<dbReference type="InterPro" id="IPR005358">
    <property type="entry name" value="Puta_zinc/iron-chelating_dom"/>
</dbReference>
<name>A0A3B1AUA4_9ZZZZ</name>
<dbReference type="Pfam" id="PF03692">
    <property type="entry name" value="CxxCxxCC"/>
    <property type="match status" value="1"/>
</dbReference>
<sequence>MSPAKSIKIIKSEAWDKCSRCPGDKCCDYITQSIDTPRSIADFDHLMWQLAHKDVQAYKDEDGWFLLQMTVCQFLQDDGRCGTYETRPQICRDYSNDYCEFDEPAEKSFEYYFRNYAELDAYCRKRFKRWDRRFNRKSS</sequence>
<dbReference type="EMBL" id="UOFY01000039">
    <property type="protein sequence ID" value="VAX09579.1"/>
    <property type="molecule type" value="Genomic_DNA"/>
</dbReference>
<evidence type="ECO:0000313" key="1">
    <source>
        <dbReference type="EMBL" id="VAX09579.1"/>
    </source>
</evidence>
<reference evidence="1" key="1">
    <citation type="submission" date="2018-06" db="EMBL/GenBank/DDBJ databases">
        <authorList>
            <person name="Zhirakovskaya E."/>
        </authorList>
    </citation>
    <scope>NUCLEOTIDE SEQUENCE</scope>
</reference>
<protein>
    <recommendedName>
        <fullName evidence="2">YkgJ family cysteine cluster protein</fullName>
    </recommendedName>
</protein>